<proteinExistence type="inferred from homology"/>
<evidence type="ECO:0000256" key="3">
    <source>
        <dbReference type="ARBA" id="ARBA00022729"/>
    </source>
</evidence>
<evidence type="ECO:0000256" key="4">
    <source>
        <dbReference type="RuleBase" id="RU367119"/>
    </source>
</evidence>
<dbReference type="SUPFAM" id="SSF53850">
    <property type="entry name" value="Periplasmic binding protein-like II"/>
    <property type="match status" value="1"/>
</dbReference>
<evidence type="ECO:0000313" key="6">
    <source>
        <dbReference type="EMBL" id="MDT0593414.1"/>
    </source>
</evidence>
<gene>
    <name evidence="6" type="ORF">RM552_00985</name>
</gene>
<sequence>MRILLAILIYVCAYEAFAAQTLNTNANANVPEKEYPYHSTPGVYGTITSVGSDTLAGLISIWAQRFQEIYPHVNFQIQASGSATASQALTQGSASIGPMSRILSNQEISNFTDVHGYPPTTLVVAIDAIAIYAERNNPIEILTLQQVDALFSITRICGYHTAITHWQQLNIDKFGSKQTIQLFGRNSASGTYDLFKQKALCEGDFLRSVNEMPSSSSVVQSVASSIGGLGYAALGYQSNNVKTLALAGTDGEFYAPTPDNLRQGKYPFTRFLYIIVNQAPNKRLATLEQTFLRFVLSDEGQAIVDNNGYFSVSKPMIKRQLTRFSMKSLTSHK</sequence>
<keyword evidence="2 4" id="KW-0813">Transport</keyword>
<evidence type="ECO:0000256" key="2">
    <source>
        <dbReference type="ARBA" id="ARBA00022448"/>
    </source>
</evidence>
<feature type="signal peptide" evidence="4">
    <location>
        <begin position="1"/>
        <end position="18"/>
    </location>
</feature>
<keyword evidence="4" id="KW-0964">Secreted</keyword>
<evidence type="ECO:0000259" key="5">
    <source>
        <dbReference type="Pfam" id="PF12849"/>
    </source>
</evidence>
<dbReference type="PANTHER" id="PTHR30570:SF6">
    <property type="entry name" value="PHOSPHATE-BINDING PROTEIN PSTS"/>
    <property type="match status" value="1"/>
</dbReference>
<dbReference type="EMBL" id="JAVRHX010000001">
    <property type="protein sequence ID" value="MDT0593414.1"/>
    <property type="molecule type" value="Genomic_DNA"/>
</dbReference>
<keyword evidence="3 4" id="KW-0732">Signal</keyword>
<dbReference type="Pfam" id="PF12849">
    <property type="entry name" value="PBP_like_2"/>
    <property type="match status" value="1"/>
</dbReference>
<dbReference type="Proteomes" id="UP001253545">
    <property type="component" value="Unassembled WGS sequence"/>
</dbReference>
<dbReference type="RefSeq" id="WP_311366931.1">
    <property type="nucleotide sequence ID" value="NZ_JAVRHX010000001.1"/>
</dbReference>
<feature type="chain" id="PRO_5044975226" description="Phosphate-binding protein" evidence="4">
    <location>
        <begin position="19"/>
        <end position="333"/>
    </location>
</feature>
<dbReference type="InterPro" id="IPR024370">
    <property type="entry name" value="PBP_domain"/>
</dbReference>
<keyword evidence="4" id="KW-0592">Phosphate transport</keyword>
<comment type="function">
    <text evidence="4">Involved in the system for phosphate transport across the cytoplasmic membrane.</text>
</comment>
<name>A0ABU2ZLA5_9ALTE</name>
<dbReference type="CDD" id="cd13653">
    <property type="entry name" value="PBP2_phosphate_like_1"/>
    <property type="match status" value="1"/>
</dbReference>
<feature type="domain" description="PBP" evidence="5">
    <location>
        <begin position="40"/>
        <end position="299"/>
    </location>
</feature>
<keyword evidence="4" id="KW-0574">Periplasm</keyword>
<comment type="subcellular location">
    <subcellularLocation>
        <location evidence="4">Periplasm</location>
    </subcellularLocation>
    <subcellularLocation>
        <location evidence="4">Secreted</location>
    </subcellularLocation>
</comment>
<protein>
    <recommendedName>
        <fullName evidence="4">Phosphate-binding protein</fullName>
    </recommendedName>
</protein>
<dbReference type="InterPro" id="IPR011862">
    <property type="entry name" value="Phos-bd"/>
</dbReference>
<keyword evidence="7" id="KW-1185">Reference proteome</keyword>
<organism evidence="6 7">
    <name type="scientific">Glaciecola petra</name>
    <dbReference type="NCBI Taxonomy" id="3075602"/>
    <lineage>
        <taxon>Bacteria</taxon>
        <taxon>Pseudomonadati</taxon>
        <taxon>Pseudomonadota</taxon>
        <taxon>Gammaproteobacteria</taxon>
        <taxon>Alteromonadales</taxon>
        <taxon>Alteromonadaceae</taxon>
        <taxon>Glaciecola</taxon>
    </lineage>
</organism>
<dbReference type="Gene3D" id="3.40.190.10">
    <property type="entry name" value="Periplasmic binding protein-like II"/>
    <property type="match status" value="2"/>
</dbReference>
<evidence type="ECO:0000313" key="7">
    <source>
        <dbReference type="Proteomes" id="UP001253545"/>
    </source>
</evidence>
<comment type="caution">
    <text evidence="6">The sequence shown here is derived from an EMBL/GenBank/DDBJ whole genome shotgun (WGS) entry which is preliminary data.</text>
</comment>
<comment type="similarity">
    <text evidence="1 4">Belongs to the PstS family.</text>
</comment>
<dbReference type="NCBIfam" id="TIGR02136">
    <property type="entry name" value="ptsS_2"/>
    <property type="match status" value="1"/>
</dbReference>
<reference evidence="6 7" key="1">
    <citation type="submission" date="2023-09" db="EMBL/GenBank/DDBJ databases">
        <authorList>
            <person name="Rey-Velasco X."/>
        </authorList>
    </citation>
    <scope>NUCLEOTIDE SEQUENCE [LARGE SCALE GENOMIC DNA]</scope>
    <source>
        <strain evidence="6 7">P117</strain>
    </source>
</reference>
<dbReference type="PANTHER" id="PTHR30570">
    <property type="entry name" value="PERIPLASMIC PHOSPHATE BINDING COMPONENT OF PHOSPHATE ABC TRANSPORTER"/>
    <property type="match status" value="1"/>
</dbReference>
<dbReference type="InterPro" id="IPR050811">
    <property type="entry name" value="Phosphate_ABC_transporter"/>
</dbReference>
<evidence type="ECO:0000256" key="1">
    <source>
        <dbReference type="ARBA" id="ARBA00008725"/>
    </source>
</evidence>
<accession>A0ABU2ZLA5</accession>